<dbReference type="Proteomes" id="UP000711047">
    <property type="component" value="Unassembled WGS sequence"/>
</dbReference>
<evidence type="ECO:0000313" key="2">
    <source>
        <dbReference type="EMBL" id="NQX46107.1"/>
    </source>
</evidence>
<dbReference type="RefSeq" id="WP_173132997.1">
    <property type="nucleotide sequence ID" value="NZ_JABMKX010000006.1"/>
</dbReference>
<name>A0ABX2DNC7_9BACL</name>
<evidence type="ECO:0000313" key="3">
    <source>
        <dbReference type="Proteomes" id="UP000711047"/>
    </source>
</evidence>
<gene>
    <name evidence="2" type="ORF">HQN87_12260</name>
</gene>
<feature type="transmembrane region" description="Helical" evidence="1">
    <location>
        <begin position="45"/>
        <end position="68"/>
    </location>
</feature>
<keyword evidence="3" id="KW-1185">Reference proteome</keyword>
<dbReference type="EMBL" id="JABMKX010000006">
    <property type="protein sequence ID" value="NQX46107.1"/>
    <property type="molecule type" value="Genomic_DNA"/>
</dbReference>
<proteinExistence type="predicted"/>
<organism evidence="2 3">
    <name type="scientific">Paenibacillus tritici</name>
    <dbReference type="NCBI Taxonomy" id="1873425"/>
    <lineage>
        <taxon>Bacteria</taxon>
        <taxon>Bacillati</taxon>
        <taxon>Bacillota</taxon>
        <taxon>Bacilli</taxon>
        <taxon>Bacillales</taxon>
        <taxon>Paenibacillaceae</taxon>
        <taxon>Paenibacillus</taxon>
    </lineage>
</organism>
<reference evidence="2 3" key="1">
    <citation type="submission" date="2020-05" db="EMBL/GenBank/DDBJ databases">
        <title>Paenibacillus glebae, sp. nov., Paenibacillus humi sp. nov., Paenibacillus pedi sp. nov., Paenibacillus terrestris sp. nov. and Paenibacillus terricola sp. nov., isolated from a forest top soil sample.</title>
        <authorList>
            <person name="Qi S."/>
            <person name="Carlier A."/>
            <person name="Cnockaert M."/>
            <person name="Vandamme P."/>
        </authorList>
    </citation>
    <scope>NUCLEOTIDE SEQUENCE [LARGE SCALE GENOMIC DNA]</scope>
    <source>
        <strain evidence="2 3">LMG 29502</strain>
    </source>
</reference>
<accession>A0ABX2DNC7</accession>
<sequence length="159" mass="17863">MNRRYGSTLILLVLNVLGVFAVDITTFKYRIGRGISGNGNPGIIALIISLALLAILFILLVFISIDYLRKLPRKFTMIVIPSLSMVTIVFMIFGELNKMNVLEQNLKGFTNDKDSVVFRFGWINQYTNTLFYNGYILGFGISLAILVSCLIVRIQSIDT</sequence>
<protein>
    <recommendedName>
        <fullName evidence="4">ABC transporter permease</fullName>
    </recommendedName>
</protein>
<evidence type="ECO:0000256" key="1">
    <source>
        <dbReference type="SAM" id="Phobius"/>
    </source>
</evidence>
<keyword evidence="1" id="KW-1133">Transmembrane helix</keyword>
<keyword evidence="1" id="KW-0472">Membrane</keyword>
<keyword evidence="1" id="KW-0812">Transmembrane</keyword>
<evidence type="ECO:0008006" key="4">
    <source>
        <dbReference type="Google" id="ProtNLM"/>
    </source>
</evidence>
<comment type="caution">
    <text evidence="2">The sequence shown here is derived from an EMBL/GenBank/DDBJ whole genome shotgun (WGS) entry which is preliminary data.</text>
</comment>
<feature type="transmembrane region" description="Helical" evidence="1">
    <location>
        <begin position="130"/>
        <end position="152"/>
    </location>
</feature>
<feature type="transmembrane region" description="Helical" evidence="1">
    <location>
        <begin position="75"/>
        <end position="93"/>
    </location>
</feature>